<dbReference type="GO" id="GO:0034362">
    <property type="term" value="C:low-density lipoprotein particle"/>
    <property type="evidence" value="ECO:0007669"/>
    <property type="project" value="TreeGrafter"/>
</dbReference>
<dbReference type="PANTHER" id="PTHR13769:SF6">
    <property type="entry name" value="APOLIPOPROTEIN B-100"/>
    <property type="match status" value="1"/>
</dbReference>
<comment type="caution">
    <text evidence="1">The sequence shown here is derived from an EMBL/GenBank/DDBJ whole genome shotgun (WGS) entry which is preliminary data.</text>
</comment>
<dbReference type="InterPro" id="IPR052418">
    <property type="entry name" value="Apolipoprotein_B"/>
</dbReference>
<dbReference type="GO" id="GO:0034361">
    <property type="term" value="C:very-low-density lipoprotein particle"/>
    <property type="evidence" value="ECO:0007669"/>
    <property type="project" value="TreeGrafter"/>
</dbReference>
<dbReference type="GO" id="GO:0042953">
    <property type="term" value="P:lipoprotein transport"/>
    <property type="evidence" value="ECO:0007669"/>
    <property type="project" value="TreeGrafter"/>
</dbReference>
<keyword evidence="2" id="KW-1185">Reference proteome</keyword>
<dbReference type="GO" id="GO:0050750">
    <property type="term" value="F:low-density lipoprotein particle receptor binding"/>
    <property type="evidence" value="ECO:0007669"/>
    <property type="project" value="TreeGrafter"/>
</dbReference>
<gene>
    <name evidence="1" type="ORF">WMY93_005932</name>
</gene>
<dbReference type="GO" id="GO:0006642">
    <property type="term" value="P:triglyceride mobilization"/>
    <property type="evidence" value="ECO:0007669"/>
    <property type="project" value="TreeGrafter"/>
</dbReference>
<dbReference type="EMBL" id="JBBPFD010000004">
    <property type="protein sequence ID" value="KAK7929537.1"/>
    <property type="molecule type" value="Genomic_DNA"/>
</dbReference>
<reference evidence="2" key="1">
    <citation type="submission" date="2024-04" db="EMBL/GenBank/DDBJ databases">
        <title>Salinicola lusitanus LLJ914,a marine bacterium isolated from the Okinawa Trough.</title>
        <authorList>
            <person name="Li J."/>
        </authorList>
    </citation>
    <scope>NUCLEOTIDE SEQUENCE [LARGE SCALE GENOMIC DNA]</scope>
</reference>
<name>A0AAW0PS37_9GOBI</name>
<dbReference type="PANTHER" id="PTHR13769">
    <property type="entry name" value="APOLIPOPROTEIN B"/>
    <property type="match status" value="1"/>
</dbReference>
<protein>
    <recommendedName>
        <fullName evidence="3">Apolipoprotein B</fullName>
    </recommendedName>
</protein>
<sequence length="296" mass="32810">MFEIQWPDPHEIFGDLKVLYLFDLPDFTFPEITLSEVKVPTITVPKIDLAAFEITMLPIPAIEMPEIPSEICLPVFGKLYGEFRVNSPQYTLTTTGNIENATTTLKNPLFTATLSSQATSIYKPLEFNLEVDAKLEAPRMKKMLFMETVKATHAAFQSITRRVLTLTSSSAEATARTNAKATTPIYTSDLMNNIVLTLKGGIFATCDTTYDHSLDFPSLDFSSQASLKHTGAITLESEKVAVVAETNANCKWSIDDYADEGTHKNKLDFNIDLSTAKLTYDADTDAKCFKSKESVT</sequence>
<evidence type="ECO:0000313" key="2">
    <source>
        <dbReference type="Proteomes" id="UP001460270"/>
    </source>
</evidence>
<evidence type="ECO:0008006" key="3">
    <source>
        <dbReference type="Google" id="ProtNLM"/>
    </source>
</evidence>
<evidence type="ECO:0000313" key="1">
    <source>
        <dbReference type="EMBL" id="KAK7929537.1"/>
    </source>
</evidence>
<accession>A0AAW0PS37</accession>
<dbReference type="GO" id="GO:0120020">
    <property type="term" value="F:cholesterol transfer activity"/>
    <property type="evidence" value="ECO:0007669"/>
    <property type="project" value="TreeGrafter"/>
</dbReference>
<dbReference type="AlphaFoldDB" id="A0AAW0PS37"/>
<dbReference type="GO" id="GO:0042632">
    <property type="term" value="P:cholesterol homeostasis"/>
    <property type="evidence" value="ECO:0007669"/>
    <property type="project" value="TreeGrafter"/>
</dbReference>
<organism evidence="1 2">
    <name type="scientific">Mugilogobius chulae</name>
    <name type="common">yellowstripe goby</name>
    <dbReference type="NCBI Taxonomy" id="88201"/>
    <lineage>
        <taxon>Eukaryota</taxon>
        <taxon>Metazoa</taxon>
        <taxon>Chordata</taxon>
        <taxon>Craniata</taxon>
        <taxon>Vertebrata</taxon>
        <taxon>Euteleostomi</taxon>
        <taxon>Actinopterygii</taxon>
        <taxon>Neopterygii</taxon>
        <taxon>Teleostei</taxon>
        <taxon>Neoteleostei</taxon>
        <taxon>Acanthomorphata</taxon>
        <taxon>Gobiaria</taxon>
        <taxon>Gobiiformes</taxon>
        <taxon>Gobioidei</taxon>
        <taxon>Gobiidae</taxon>
        <taxon>Gobionellinae</taxon>
        <taxon>Mugilogobius</taxon>
    </lineage>
</organism>
<dbReference type="GO" id="GO:0034359">
    <property type="term" value="C:mature chylomicron"/>
    <property type="evidence" value="ECO:0007669"/>
    <property type="project" value="TreeGrafter"/>
</dbReference>
<dbReference type="Proteomes" id="UP001460270">
    <property type="component" value="Unassembled WGS sequence"/>
</dbReference>
<dbReference type="GO" id="GO:0030301">
    <property type="term" value="P:cholesterol transport"/>
    <property type="evidence" value="ECO:0007669"/>
    <property type="project" value="TreeGrafter"/>
</dbReference>
<proteinExistence type="predicted"/>